<accession>A0ABU5DS11</accession>
<dbReference type="SUPFAM" id="SSF56112">
    <property type="entry name" value="Protein kinase-like (PK-like)"/>
    <property type="match status" value="1"/>
</dbReference>
<feature type="compositionally biased region" description="Pro residues" evidence="1">
    <location>
        <begin position="592"/>
        <end position="607"/>
    </location>
</feature>
<dbReference type="InterPro" id="IPR029060">
    <property type="entry name" value="PIN-like_dom_sf"/>
</dbReference>
<dbReference type="EMBL" id="JAXCLA010000013">
    <property type="protein sequence ID" value="MDY0749105.1"/>
    <property type="molecule type" value="Genomic_DNA"/>
</dbReference>
<evidence type="ECO:0000313" key="3">
    <source>
        <dbReference type="EMBL" id="MDY0749105.1"/>
    </source>
</evidence>
<comment type="caution">
    <text evidence="3">The sequence shown here is derived from an EMBL/GenBank/DDBJ whole genome shotgun (WGS) entry which is preliminary data.</text>
</comment>
<gene>
    <name evidence="3" type="ORF">SNE35_31705</name>
</gene>
<protein>
    <recommendedName>
        <fullName evidence="2">Protein kinase domain-containing protein</fullName>
    </recommendedName>
</protein>
<name>A0ABU5DS11_9BURK</name>
<proteinExistence type="predicted"/>
<dbReference type="PROSITE" id="PS50011">
    <property type="entry name" value="PROTEIN_KINASE_DOM"/>
    <property type="match status" value="1"/>
</dbReference>
<organism evidence="3 4">
    <name type="scientific">Roseateles agri</name>
    <dbReference type="NCBI Taxonomy" id="3098619"/>
    <lineage>
        <taxon>Bacteria</taxon>
        <taxon>Pseudomonadati</taxon>
        <taxon>Pseudomonadota</taxon>
        <taxon>Betaproteobacteria</taxon>
        <taxon>Burkholderiales</taxon>
        <taxon>Sphaerotilaceae</taxon>
        <taxon>Roseateles</taxon>
    </lineage>
</organism>
<dbReference type="Gene3D" id="1.10.510.10">
    <property type="entry name" value="Transferase(Phosphotransferase) domain 1"/>
    <property type="match status" value="1"/>
</dbReference>
<dbReference type="InterPro" id="IPR011009">
    <property type="entry name" value="Kinase-like_dom_sf"/>
</dbReference>
<dbReference type="SUPFAM" id="SSF88723">
    <property type="entry name" value="PIN domain-like"/>
    <property type="match status" value="1"/>
</dbReference>
<evidence type="ECO:0000313" key="4">
    <source>
        <dbReference type="Proteomes" id="UP001285263"/>
    </source>
</evidence>
<dbReference type="Gene3D" id="3.30.200.20">
    <property type="entry name" value="Phosphorylase Kinase, domain 1"/>
    <property type="match status" value="1"/>
</dbReference>
<keyword evidence="4" id="KW-1185">Reference proteome</keyword>
<dbReference type="RefSeq" id="WP_320427071.1">
    <property type="nucleotide sequence ID" value="NZ_JAXCLA010000013.1"/>
</dbReference>
<feature type="region of interest" description="Disordered" evidence="1">
    <location>
        <begin position="564"/>
        <end position="620"/>
    </location>
</feature>
<sequence>MDQRGKPAERVLVDGTVLLTDPDVMRRIHKRPGLVIVTSAVLAQIDGIAKRGGALQASAQALTQQLRSAPAVRLQSFPAGGLLQGQDVLVRRSCGDVPIHVLERPMFRSPPGGGADLIEVARDYDMVLLTRDDQLWKSARAAGAQAVMWTGPPRTSAQGAPAVPPGPRLATAAAVKPFAVCREPIREVETQVKVSQLPVAGDVVRFASGTAVALGRQISAGGEGIIYEVLGGTQVCKVYHREKLTHLKQRKIELMVSRRIERPGVCWPTHTVSNAAGEFVGYVMPRATGQTMQSTVCVPPRLSKVFPDWTRLDLVNVAGTFIDHVEFLHRHNVLIGDINPMNLLVTADSTAVWMVDTDSFQIESFPCPVGTVNFTAPEIQGRNYPEFLRTLDHELFAVATMIFMILFPGKAPYSQQGGGSPGENIKSRNFPYRYFTQGGSTAADVSGEDAPQGSWQYIWAHLPNPLRQAFYATFRENRRTSVGQWTDLLLNYRDRLQRQSISNEMFPLHFPIHDPVEVPCGKCEQPFTNSKRYVDKLSAAGKSPWCPDCQHRMRLVRLARDSHKAAQEAVGAPAPRAKPASTAPAWRSTAPQPVPHRPAALPPPSPPTRSGSYRPAPTPGPTFIDVVGRLLSQLFK</sequence>
<evidence type="ECO:0000256" key="1">
    <source>
        <dbReference type="SAM" id="MobiDB-lite"/>
    </source>
</evidence>
<dbReference type="Proteomes" id="UP001285263">
    <property type="component" value="Unassembled WGS sequence"/>
</dbReference>
<reference evidence="3 4" key="1">
    <citation type="submission" date="2023-11" db="EMBL/GenBank/DDBJ databases">
        <title>Paucibacter sp. nov., isolated from fresh soil in Korea.</title>
        <authorList>
            <person name="Le N.T.T."/>
        </authorList>
    </citation>
    <scope>NUCLEOTIDE SEQUENCE [LARGE SCALE GENOMIC DNA]</scope>
    <source>
        <strain evidence="3 4">R3-3</strain>
    </source>
</reference>
<dbReference type="InterPro" id="IPR000719">
    <property type="entry name" value="Prot_kinase_dom"/>
</dbReference>
<feature type="domain" description="Protein kinase" evidence="2">
    <location>
        <begin position="212"/>
        <end position="512"/>
    </location>
</feature>
<evidence type="ECO:0000259" key="2">
    <source>
        <dbReference type="PROSITE" id="PS50011"/>
    </source>
</evidence>